<proteinExistence type="predicted"/>
<organism evidence="2 3">
    <name type="scientific">Streptomyces albospinus</name>
    <dbReference type="NCBI Taxonomy" id="285515"/>
    <lineage>
        <taxon>Bacteria</taxon>
        <taxon>Bacillati</taxon>
        <taxon>Actinomycetota</taxon>
        <taxon>Actinomycetes</taxon>
        <taxon>Kitasatosporales</taxon>
        <taxon>Streptomycetaceae</taxon>
        <taxon>Streptomyces</taxon>
    </lineage>
</organism>
<dbReference type="EMBL" id="BMRP01000002">
    <property type="protein sequence ID" value="GGU46346.1"/>
    <property type="molecule type" value="Genomic_DNA"/>
</dbReference>
<feature type="region of interest" description="Disordered" evidence="1">
    <location>
        <begin position="1"/>
        <end position="56"/>
    </location>
</feature>
<accession>A0ABQ2UP81</accession>
<name>A0ABQ2UP81_9ACTN</name>
<reference evidence="3" key="1">
    <citation type="journal article" date="2019" name="Int. J. Syst. Evol. Microbiol.">
        <title>The Global Catalogue of Microorganisms (GCM) 10K type strain sequencing project: providing services to taxonomists for standard genome sequencing and annotation.</title>
        <authorList>
            <consortium name="The Broad Institute Genomics Platform"/>
            <consortium name="The Broad Institute Genome Sequencing Center for Infectious Disease"/>
            <person name="Wu L."/>
            <person name="Ma J."/>
        </authorList>
    </citation>
    <scope>NUCLEOTIDE SEQUENCE [LARGE SCALE GENOMIC DNA]</scope>
    <source>
        <strain evidence="3">JCM 3399</strain>
    </source>
</reference>
<keyword evidence="3" id="KW-1185">Reference proteome</keyword>
<comment type="caution">
    <text evidence="2">The sequence shown here is derived from an EMBL/GenBank/DDBJ whole genome shotgun (WGS) entry which is preliminary data.</text>
</comment>
<sequence>MTGRSVRAVAGRAPLRARPATDGDGNGNGNGNGPTYAQPPAHHRHPPARPAPRAVV</sequence>
<dbReference type="Proteomes" id="UP000654471">
    <property type="component" value="Unassembled WGS sequence"/>
</dbReference>
<evidence type="ECO:0000313" key="2">
    <source>
        <dbReference type="EMBL" id="GGU46346.1"/>
    </source>
</evidence>
<gene>
    <name evidence="2" type="ORF">GCM10010211_07330</name>
</gene>
<evidence type="ECO:0000256" key="1">
    <source>
        <dbReference type="SAM" id="MobiDB-lite"/>
    </source>
</evidence>
<protein>
    <submittedName>
        <fullName evidence="2">Uncharacterized protein</fullName>
    </submittedName>
</protein>
<evidence type="ECO:0000313" key="3">
    <source>
        <dbReference type="Proteomes" id="UP000654471"/>
    </source>
</evidence>